<reference evidence="1" key="1">
    <citation type="submission" date="2013-11" db="EMBL/GenBank/DDBJ databases">
        <title>The Genome Sequence of Phytophthora parasitica CHvinca01.</title>
        <authorList>
            <consortium name="The Broad Institute Genomics Platform"/>
            <person name="Russ C."/>
            <person name="Tyler B."/>
            <person name="Panabieres F."/>
            <person name="Shan W."/>
            <person name="Tripathy S."/>
            <person name="Grunwald N."/>
            <person name="Machado M."/>
            <person name="Johnson C.S."/>
            <person name="Arredondo F."/>
            <person name="Hong C."/>
            <person name="Coffey M."/>
            <person name="Young S.K."/>
            <person name="Zeng Q."/>
            <person name="Gargeya S."/>
            <person name="Fitzgerald M."/>
            <person name="Abouelleil A."/>
            <person name="Alvarado L."/>
            <person name="Chapman S.B."/>
            <person name="Gainer-Dewar J."/>
            <person name="Goldberg J."/>
            <person name="Griggs A."/>
            <person name="Gujja S."/>
            <person name="Hansen M."/>
            <person name="Howarth C."/>
            <person name="Imamovic A."/>
            <person name="Ireland A."/>
            <person name="Larimer J."/>
            <person name="McCowan C."/>
            <person name="Murphy C."/>
            <person name="Pearson M."/>
            <person name="Poon T.W."/>
            <person name="Priest M."/>
            <person name="Roberts A."/>
            <person name="Saif S."/>
            <person name="Shea T."/>
            <person name="Sykes S."/>
            <person name="Wortman J."/>
            <person name="Nusbaum C."/>
            <person name="Birren B."/>
        </authorList>
    </citation>
    <scope>NUCLEOTIDE SEQUENCE [LARGE SCALE GENOMIC DNA]</scope>
    <source>
        <strain evidence="1">CHvinca01</strain>
    </source>
</reference>
<accession>W2KH82</accession>
<evidence type="ECO:0000313" key="1">
    <source>
        <dbReference type="EMBL" id="ETL83700.1"/>
    </source>
</evidence>
<dbReference type="Proteomes" id="UP000054423">
    <property type="component" value="Unassembled WGS sequence"/>
</dbReference>
<dbReference type="EMBL" id="KI681979">
    <property type="protein sequence ID" value="ETL83700.1"/>
    <property type="molecule type" value="Genomic_DNA"/>
</dbReference>
<protein>
    <submittedName>
        <fullName evidence="1">Uncharacterized protein</fullName>
    </submittedName>
</protein>
<proteinExistence type="predicted"/>
<dbReference type="AlphaFoldDB" id="W2KH82"/>
<dbReference type="OrthoDB" id="128701at2759"/>
<sequence length="102" mass="11540">MFRIDRWKGQTGHLTYAEYNKRFPSRYKASAGGLHFFTALGIAYHNFGHPGIVLLPPIEAFELMPKQDGEKMVEELEVGVSLRVVKKPTVPVVIVMEPARTQ</sequence>
<name>W2KH82_PHYNI</name>
<gene>
    <name evidence="1" type="ORF">L917_16389</name>
</gene>
<organism evidence="1">
    <name type="scientific">Phytophthora nicotianae</name>
    <name type="common">Potato buckeye rot agent</name>
    <name type="synonym">Phytophthora parasitica</name>
    <dbReference type="NCBI Taxonomy" id="4792"/>
    <lineage>
        <taxon>Eukaryota</taxon>
        <taxon>Sar</taxon>
        <taxon>Stramenopiles</taxon>
        <taxon>Oomycota</taxon>
        <taxon>Peronosporomycetes</taxon>
        <taxon>Peronosporales</taxon>
        <taxon>Peronosporaceae</taxon>
        <taxon>Phytophthora</taxon>
    </lineage>
</organism>